<evidence type="ECO:0000313" key="3">
    <source>
        <dbReference type="Proteomes" id="UP000054047"/>
    </source>
</evidence>
<dbReference type="EMBL" id="KN726209">
    <property type="protein sequence ID" value="KIH69162.1"/>
    <property type="molecule type" value="Genomic_DNA"/>
</dbReference>
<protein>
    <submittedName>
        <fullName evidence="2">Uncharacterized protein</fullName>
    </submittedName>
</protein>
<evidence type="ECO:0000256" key="1">
    <source>
        <dbReference type="SAM" id="MobiDB-lite"/>
    </source>
</evidence>
<organism evidence="2 3">
    <name type="scientific">Ancylostoma duodenale</name>
    <dbReference type="NCBI Taxonomy" id="51022"/>
    <lineage>
        <taxon>Eukaryota</taxon>
        <taxon>Metazoa</taxon>
        <taxon>Ecdysozoa</taxon>
        <taxon>Nematoda</taxon>
        <taxon>Chromadorea</taxon>
        <taxon>Rhabditida</taxon>
        <taxon>Rhabditina</taxon>
        <taxon>Rhabditomorpha</taxon>
        <taxon>Strongyloidea</taxon>
        <taxon>Ancylostomatidae</taxon>
        <taxon>Ancylostomatinae</taxon>
        <taxon>Ancylostoma</taxon>
    </lineage>
</organism>
<dbReference type="Proteomes" id="UP000054047">
    <property type="component" value="Unassembled WGS sequence"/>
</dbReference>
<keyword evidence="3" id="KW-1185">Reference proteome</keyword>
<dbReference type="AlphaFoldDB" id="A0A0C2E1C9"/>
<evidence type="ECO:0000313" key="2">
    <source>
        <dbReference type="EMBL" id="KIH69162.1"/>
    </source>
</evidence>
<proteinExistence type="predicted"/>
<reference evidence="2 3" key="1">
    <citation type="submission" date="2013-12" db="EMBL/GenBank/DDBJ databases">
        <title>Draft genome of the parsitic nematode Ancylostoma duodenale.</title>
        <authorList>
            <person name="Mitreva M."/>
        </authorList>
    </citation>
    <scope>NUCLEOTIDE SEQUENCE [LARGE SCALE GENOMIC DNA]</scope>
    <source>
        <strain evidence="2 3">Zhejiang</strain>
    </source>
</reference>
<feature type="region of interest" description="Disordered" evidence="1">
    <location>
        <begin position="43"/>
        <end position="71"/>
    </location>
</feature>
<gene>
    <name evidence="2" type="ORF">ANCDUO_00498</name>
</gene>
<dbReference type="OrthoDB" id="5800121at2759"/>
<sequence length="71" mass="8145">MLRADSDSVCKVGFNFDVAGKRPKGRPKQPWMDTLHTDLRAAGIHPDHAHDRTKWRQGIRRADPTTKPDKR</sequence>
<name>A0A0C2E1C9_9BILA</name>
<accession>A0A0C2E1C9</accession>